<accession>A0A8E2JMR7</accession>
<gene>
    <name evidence="1" type="ORF">AOQ84DRAFT_392960</name>
</gene>
<keyword evidence="2" id="KW-1185">Reference proteome</keyword>
<reference evidence="1 2" key="1">
    <citation type="journal article" date="2016" name="Nat. Commun.">
        <title>Ectomycorrhizal ecology is imprinted in the genome of the dominant symbiotic fungus Cenococcum geophilum.</title>
        <authorList>
            <consortium name="DOE Joint Genome Institute"/>
            <person name="Peter M."/>
            <person name="Kohler A."/>
            <person name="Ohm R.A."/>
            <person name="Kuo A."/>
            <person name="Krutzmann J."/>
            <person name="Morin E."/>
            <person name="Arend M."/>
            <person name="Barry K.W."/>
            <person name="Binder M."/>
            <person name="Choi C."/>
            <person name="Clum A."/>
            <person name="Copeland A."/>
            <person name="Grisel N."/>
            <person name="Haridas S."/>
            <person name="Kipfer T."/>
            <person name="LaButti K."/>
            <person name="Lindquist E."/>
            <person name="Lipzen A."/>
            <person name="Maire R."/>
            <person name="Meier B."/>
            <person name="Mihaltcheva S."/>
            <person name="Molinier V."/>
            <person name="Murat C."/>
            <person name="Poggeler S."/>
            <person name="Quandt C.A."/>
            <person name="Sperisen C."/>
            <person name="Tritt A."/>
            <person name="Tisserant E."/>
            <person name="Crous P.W."/>
            <person name="Henrissat B."/>
            <person name="Nehls U."/>
            <person name="Egli S."/>
            <person name="Spatafora J.W."/>
            <person name="Grigoriev I.V."/>
            <person name="Martin F.M."/>
        </authorList>
    </citation>
    <scope>NUCLEOTIDE SEQUENCE [LARGE SCALE GENOMIC DNA]</scope>
    <source>
        <strain evidence="1 2">CBS 207.34</strain>
    </source>
</reference>
<proteinExistence type="predicted"/>
<evidence type="ECO:0000313" key="2">
    <source>
        <dbReference type="Proteomes" id="UP000250140"/>
    </source>
</evidence>
<organism evidence="1 2">
    <name type="scientific">Glonium stellatum</name>
    <dbReference type="NCBI Taxonomy" id="574774"/>
    <lineage>
        <taxon>Eukaryota</taxon>
        <taxon>Fungi</taxon>
        <taxon>Dikarya</taxon>
        <taxon>Ascomycota</taxon>
        <taxon>Pezizomycotina</taxon>
        <taxon>Dothideomycetes</taxon>
        <taxon>Pleosporomycetidae</taxon>
        <taxon>Gloniales</taxon>
        <taxon>Gloniaceae</taxon>
        <taxon>Glonium</taxon>
    </lineage>
</organism>
<dbReference type="EMBL" id="KV750955">
    <property type="protein sequence ID" value="OCL02449.1"/>
    <property type="molecule type" value="Genomic_DNA"/>
</dbReference>
<sequence>GIKPSRSIRANPHLGLVSLNCIPIAIRTFISIQIFTIVEAYFEVASRRV</sequence>
<evidence type="ECO:0000313" key="1">
    <source>
        <dbReference type="EMBL" id="OCL02449.1"/>
    </source>
</evidence>
<name>A0A8E2JMR7_9PEZI</name>
<dbReference type="AlphaFoldDB" id="A0A8E2JMR7"/>
<protein>
    <submittedName>
        <fullName evidence="1">Uncharacterized protein</fullName>
    </submittedName>
</protein>
<dbReference type="Proteomes" id="UP000250140">
    <property type="component" value="Unassembled WGS sequence"/>
</dbReference>
<feature type="non-terminal residue" evidence="1">
    <location>
        <position position="1"/>
    </location>
</feature>